<dbReference type="AlphaFoldDB" id="A0ABD5CMZ5"/>
<feature type="compositionally biased region" description="Basic residues" evidence="1">
    <location>
        <begin position="68"/>
        <end position="77"/>
    </location>
</feature>
<accession>A0ABD5CMZ5</accession>
<feature type="compositionally biased region" description="Basic and acidic residues" evidence="1">
    <location>
        <begin position="116"/>
        <end position="130"/>
    </location>
</feature>
<dbReference type="RefSeq" id="WP_310033923.1">
    <property type="nucleotide sequence ID" value="NZ_JAVIZN010000002.1"/>
</dbReference>
<feature type="region of interest" description="Disordered" evidence="1">
    <location>
        <begin position="234"/>
        <end position="253"/>
    </location>
</feature>
<gene>
    <name evidence="2" type="ORF">QF025_005317</name>
</gene>
<name>A0ABD5CMZ5_9BURK</name>
<evidence type="ECO:0000313" key="2">
    <source>
        <dbReference type="EMBL" id="MDR6206597.1"/>
    </source>
</evidence>
<feature type="compositionally biased region" description="Gly residues" evidence="1">
    <location>
        <begin position="104"/>
        <end position="115"/>
    </location>
</feature>
<evidence type="ECO:0000313" key="3">
    <source>
        <dbReference type="Proteomes" id="UP001245184"/>
    </source>
</evidence>
<reference evidence="2 3" key="1">
    <citation type="submission" date="2023-08" db="EMBL/GenBank/DDBJ databases">
        <title>Genome sequencing of plant associated microbes to promote plant fitness in Sorghum bicolor and Oryza sativa.</title>
        <authorList>
            <person name="Coleman-Derr D."/>
        </authorList>
    </citation>
    <scope>NUCLEOTIDE SEQUENCE [LARGE SCALE GENOMIC DNA]</scope>
    <source>
        <strain evidence="2 3">SLBN-33</strain>
    </source>
</reference>
<feature type="region of interest" description="Disordered" evidence="1">
    <location>
        <begin position="68"/>
        <end position="150"/>
    </location>
</feature>
<organism evidence="2 3">
    <name type="scientific">Paraburkholderia graminis</name>
    <dbReference type="NCBI Taxonomy" id="60548"/>
    <lineage>
        <taxon>Bacteria</taxon>
        <taxon>Pseudomonadati</taxon>
        <taxon>Pseudomonadota</taxon>
        <taxon>Betaproteobacteria</taxon>
        <taxon>Burkholderiales</taxon>
        <taxon>Burkholderiaceae</taxon>
        <taxon>Paraburkholderia</taxon>
    </lineage>
</organism>
<dbReference type="Proteomes" id="UP001245184">
    <property type="component" value="Unassembled WGS sequence"/>
</dbReference>
<sequence length="301" mass="31975">MTRVGTPFSAASLTAHADAARERSQQTTVARFAVLYRGTTTFSYARTQQAAMRGSQLARKLAALNARRRNAARRTGMRRPIVVTGNDASEHAPDAADSGRITRDGGGGRGNGGQSHDGRDGADGENRENGAPRTQVRMRSSGQAAIAAPERGPLQKFVDVQAGHADLSEMLPRLWCDALLASRDEAAARPQASLDALLHERFIDLLRVQLQTGAPGDADMGAWRQRLIDASASRGAGSDRAGAGAGGEASEEQIGRTGRLNLLLPLLLLMYGKPSTPPMRERALNVRIVQRGAALAAAARR</sequence>
<proteinExistence type="predicted"/>
<evidence type="ECO:0000256" key="1">
    <source>
        <dbReference type="SAM" id="MobiDB-lite"/>
    </source>
</evidence>
<protein>
    <submittedName>
        <fullName evidence="2">Type III secretion regulatory protein HpaA</fullName>
    </submittedName>
</protein>
<dbReference type="EMBL" id="JAVIZN010000002">
    <property type="protein sequence ID" value="MDR6206597.1"/>
    <property type="molecule type" value="Genomic_DNA"/>
</dbReference>
<comment type="caution">
    <text evidence="2">The sequence shown here is derived from an EMBL/GenBank/DDBJ whole genome shotgun (WGS) entry which is preliminary data.</text>
</comment>